<sequence>MVESDNEIDAISHNVPLKAVPTNEFPAHQQTTKMPDEDPASPSPNDSFEALTSLNNQSTPTRGTSRMQSAATSRIVTSPTKVPSILSTSPLKNRLPTSPTRGRVSMSPTKAARRVSVIGLESLQDLKRRRLSSDAKPEPDVHEPRLVIDHLLLHNFKSYAGDQIIGPFNASFSAVVGPNGSGKSNVIDSLLFVFGFRASKMRQSKLSELIHNSESNMALPECRVDVHFKKVIETFTGDGDPVSEEVPGSSLKISRKAFRNNSSKYFINDRESNFTTVTNLLRKEGIDLDHKRFLILQGEVESIAQMKPKAENKNDDGLLEYLEDIIGTSEYKDQIEQSLLKIDDLNDACTKKGDLFKITETAKKELEGSKDEALLFLKKEREMLEKKTFFYKYSLEDEEKYLVEQTAELNEVKAKLNNDNSSRKGIKNKEKKLNDEFNHATEKMRQIDEKINSLKKAHKMIEKSKVTMNEQIKHMENKKKKATKVLEKSNNTTRQAQNSLTRFEENLVDYTKQVTDLDEQLEVEKEALEEIKLELSDKTKEISVQIEELQQKLQPWKIKLDQKDGEITLKESEMSMLQSKLDDLQEEAAHAKKRLQEIGELLKTKDEHKEYLERERKHVREQIAAGDDEVGEARGKLREMESELHALRQRAEEAKANVSNATSRNRVLQALVHLKDSGRLNGFHGRLGDLGVIDDKYDVAVSTGGGSLDDYVVDTVECAQQCIQYMRNNNLGFGKFIVLQKLRKFNLGRIDTPVPRLFDLITPSDPRYAPAFYSSMYDTLVAKDMSEANRVAFGGRRRWRVVTLDGKLVDTSVEKIN</sequence>
<dbReference type="SMART" id="SM00968">
    <property type="entry name" value="SMC_hinge"/>
    <property type="match status" value="1"/>
</dbReference>
<feature type="coiled-coil region" evidence="7">
    <location>
        <begin position="630"/>
        <end position="671"/>
    </location>
</feature>
<accession>A0A9W6YZ22</accession>
<dbReference type="Proteomes" id="UP001165063">
    <property type="component" value="Unassembled WGS sequence"/>
</dbReference>
<dbReference type="PANTHER" id="PTHR18937:SF172">
    <property type="entry name" value="STRUCTURAL MAINTENANCE OF CHROMOSOMES PROTEIN"/>
    <property type="match status" value="1"/>
</dbReference>
<dbReference type="SUPFAM" id="SSF52540">
    <property type="entry name" value="P-loop containing nucleoside triphosphate hydrolases"/>
    <property type="match status" value="1"/>
</dbReference>
<evidence type="ECO:0000256" key="6">
    <source>
        <dbReference type="ARBA" id="ARBA00023242"/>
    </source>
</evidence>
<dbReference type="GO" id="GO:0005634">
    <property type="term" value="C:nucleus"/>
    <property type="evidence" value="ECO:0007669"/>
    <property type="project" value="UniProtKB-SubCell"/>
</dbReference>
<evidence type="ECO:0000256" key="8">
    <source>
        <dbReference type="SAM" id="MobiDB-lite"/>
    </source>
</evidence>
<protein>
    <submittedName>
        <fullName evidence="10">Unnamed protein product</fullName>
    </submittedName>
</protein>
<keyword evidence="11" id="KW-1185">Reference proteome</keyword>
<evidence type="ECO:0000256" key="7">
    <source>
        <dbReference type="SAM" id="Coils"/>
    </source>
</evidence>
<reference evidence="10" key="1">
    <citation type="submission" date="2023-04" db="EMBL/GenBank/DDBJ databases">
        <title>Ambrosiozyma monospora NBRC 1965.</title>
        <authorList>
            <person name="Ichikawa N."/>
            <person name="Sato H."/>
            <person name="Tonouchi N."/>
        </authorList>
    </citation>
    <scope>NUCLEOTIDE SEQUENCE</scope>
    <source>
        <strain evidence="10">NBRC 1965</strain>
    </source>
</reference>
<dbReference type="Pfam" id="PF06470">
    <property type="entry name" value="SMC_hinge"/>
    <property type="match status" value="1"/>
</dbReference>
<dbReference type="FunFam" id="3.40.50.300:FF:000585">
    <property type="entry name" value="Structural maintenance of chromosomes 4"/>
    <property type="match status" value="1"/>
</dbReference>
<evidence type="ECO:0000256" key="4">
    <source>
        <dbReference type="ARBA" id="ARBA00022840"/>
    </source>
</evidence>
<dbReference type="InterPro" id="IPR036277">
    <property type="entry name" value="SMC_hinge_sf"/>
</dbReference>
<keyword evidence="3" id="KW-0547">Nucleotide-binding</keyword>
<dbReference type="InterPro" id="IPR027417">
    <property type="entry name" value="P-loop_NTPase"/>
</dbReference>
<dbReference type="OrthoDB" id="5575062at2759"/>
<evidence type="ECO:0000256" key="2">
    <source>
        <dbReference type="ARBA" id="ARBA00006005"/>
    </source>
</evidence>
<dbReference type="Pfam" id="PF02463">
    <property type="entry name" value="SMC_N"/>
    <property type="match status" value="1"/>
</dbReference>
<evidence type="ECO:0000313" key="11">
    <source>
        <dbReference type="Proteomes" id="UP001165063"/>
    </source>
</evidence>
<dbReference type="EMBL" id="BSXU01002851">
    <property type="protein sequence ID" value="GMG39349.1"/>
    <property type="molecule type" value="Genomic_DNA"/>
</dbReference>
<organism evidence="10 11">
    <name type="scientific">Ambrosiozyma monospora</name>
    <name type="common">Yeast</name>
    <name type="synonym">Endomycopsis monosporus</name>
    <dbReference type="NCBI Taxonomy" id="43982"/>
    <lineage>
        <taxon>Eukaryota</taxon>
        <taxon>Fungi</taxon>
        <taxon>Dikarya</taxon>
        <taxon>Ascomycota</taxon>
        <taxon>Saccharomycotina</taxon>
        <taxon>Pichiomycetes</taxon>
        <taxon>Pichiales</taxon>
        <taxon>Pichiaceae</taxon>
        <taxon>Ambrosiozyma</taxon>
    </lineage>
</organism>
<comment type="similarity">
    <text evidence="2">Belongs to the SMC family. SMC4 subfamily.</text>
</comment>
<keyword evidence="5 7" id="KW-0175">Coiled coil</keyword>
<dbReference type="Gene3D" id="1.20.1060.20">
    <property type="match status" value="1"/>
</dbReference>
<dbReference type="Gene3D" id="3.30.70.1620">
    <property type="match status" value="1"/>
</dbReference>
<evidence type="ECO:0000256" key="1">
    <source>
        <dbReference type="ARBA" id="ARBA00004123"/>
    </source>
</evidence>
<dbReference type="InterPro" id="IPR003395">
    <property type="entry name" value="RecF/RecN/SMC_N"/>
</dbReference>
<feature type="compositionally biased region" description="Polar residues" evidence="8">
    <location>
        <begin position="43"/>
        <end position="100"/>
    </location>
</feature>
<dbReference type="SUPFAM" id="SSF75553">
    <property type="entry name" value="Smc hinge domain"/>
    <property type="match status" value="1"/>
</dbReference>
<feature type="coiled-coil region" evidence="7">
    <location>
        <begin position="395"/>
        <end position="601"/>
    </location>
</feature>
<dbReference type="GO" id="GO:0007076">
    <property type="term" value="P:mitotic chromosome condensation"/>
    <property type="evidence" value="ECO:0007669"/>
    <property type="project" value="TreeGrafter"/>
</dbReference>
<evidence type="ECO:0000313" key="10">
    <source>
        <dbReference type="EMBL" id="GMG39349.1"/>
    </source>
</evidence>
<evidence type="ECO:0000256" key="5">
    <source>
        <dbReference type="ARBA" id="ARBA00023054"/>
    </source>
</evidence>
<dbReference type="GO" id="GO:0000796">
    <property type="term" value="C:condensin complex"/>
    <property type="evidence" value="ECO:0007669"/>
    <property type="project" value="TreeGrafter"/>
</dbReference>
<dbReference type="SUPFAM" id="SSF57997">
    <property type="entry name" value="Tropomyosin"/>
    <property type="match status" value="1"/>
</dbReference>
<keyword evidence="6" id="KW-0539">Nucleus</keyword>
<feature type="domain" description="SMC hinge" evidence="9">
    <location>
        <begin position="681"/>
        <end position="792"/>
    </location>
</feature>
<dbReference type="PANTHER" id="PTHR18937">
    <property type="entry name" value="STRUCTURAL MAINTENANCE OF CHROMOSOMES SMC FAMILY MEMBER"/>
    <property type="match status" value="1"/>
</dbReference>
<dbReference type="GO" id="GO:0005524">
    <property type="term" value="F:ATP binding"/>
    <property type="evidence" value="ECO:0007669"/>
    <property type="project" value="UniProtKB-KW"/>
</dbReference>
<comment type="caution">
    <text evidence="10">The sequence shown here is derived from an EMBL/GenBank/DDBJ whole genome shotgun (WGS) entry which is preliminary data.</text>
</comment>
<comment type="subcellular location">
    <subcellularLocation>
        <location evidence="1">Nucleus</location>
    </subcellularLocation>
</comment>
<name>A0A9W6YZ22_AMBMO</name>
<feature type="region of interest" description="Disordered" evidence="8">
    <location>
        <begin position="1"/>
        <end position="111"/>
    </location>
</feature>
<proteinExistence type="inferred from homology"/>
<dbReference type="Gene3D" id="3.40.50.300">
    <property type="entry name" value="P-loop containing nucleotide triphosphate hydrolases"/>
    <property type="match status" value="1"/>
</dbReference>
<evidence type="ECO:0000256" key="3">
    <source>
        <dbReference type="ARBA" id="ARBA00022741"/>
    </source>
</evidence>
<keyword evidence="4" id="KW-0067">ATP-binding</keyword>
<evidence type="ECO:0000259" key="9">
    <source>
        <dbReference type="SMART" id="SM00968"/>
    </source>
</evidence>
<dbReference type="InterPro" id="IPR010935">
    <property type="entry name" value="SMC_hinge"/>
</dbReference>
<dbReference type="AlphaFoldDB" id="A0A9W6YZ22"/>
<gene>
    <name evidence="10" type="ORF">Amon01_000526600</name>
</gene>